<accession>A0AAU6Q5S0</accession>
<gene>
    <name evidence="1" type="ORF">WDJ50_05825</name>
</gene>
<proteinExistence type="predicted"/>
<reference evidence="1" key="1">
    <citation type="submission" date="2024-03" db="EMBL/GenBank/DDBJ databases">
        <title>Deinococcus weizhi sp. nov., isolated from human skin.</title>
        <authorList>
            <person name="Wei Z."/>
            <person name="Tian F."/>
            <person name="Yang C."/>
            <person name="Xin L.T."/>
            <person name="Wen Z.J."/>
            <person name="Lan K.C."/>
            <person name="Yu L."/>
            <person name="Zhe W."/>
            <person name="Dan F.D."/>
            <person name="Jun W."/>
            <person name="Rui Z."/>
            <person name="Yong X.J."/>
            <person name="Ting Y."/>
            <person name="Wei X."/>
            <person name="Xu Z.G."/>
            <person name="Xin Z."/>
            <person name="Dong F.G."/>
            <person name="Ni X.M."/>
            <person name="Zheng M.G."/>
            <person name="Chun Y."/>
            <person name="Qian W.X."/>
        </authorList>
    </citation>
    <scope>NUCLEOTIDE SEQUENCE</scope>
    <source>
        <strain evidence="1">VB142</strain>
    </source>
</reference>
<dbReference type="EMBL" id="CP149782">
    <property type="protein sequence ID" value="WYF45632.1"/>
    <property type="molecule type" value="Genomic_DNA"/>
</dbReference>
<sequence length="140" mass="15779">METSKNAFPPPQKDEWTRYFEALQRGELSAEEWQSFCQRSARRVQGLPPLEGAERQAMQEEFERLRLACQLFLVQAPDFETLAARQTAFGPDYCLLKMLAASAINLLDLPAPSLPPVDAAGEFEVTVRRTTTVFSNNAQL</sequence>
<evidence type="ECO:0000313" key="1">
    <source>
        <dbReference type="EMBL" id="WYF45632.1"/>
    </source>
</evidence>
<protein>
    <submittedName>
        <fullName evidence="1">Uncharacterized protein</fullName>
    </submittedName>
</protein>
<dbReference type="AlphaFoldDB" id="A0AAU6Q5S0"/>
<name>A0AAU6Q5S0_9DEIO</name>
<dbReference type="RefSeq" id="WP_339096930.1">
    <property type="nucleotide sequence ID" value="NZ_CP149782.1"/>
</dbReference>
<organism evidence="1">
    <name type="scientific">Deinococcus sp. VB142</name>
    <dbReference type="NCBI Taxonomy" id="3112952"/>
    <lineage>
        <taxon>Bacteria</taxon>
        <taxon>Thermotogati</taxon>
        <taxon>Deinococcota</taxon>
        <taxon>Deinococci</taxon>
        <taxon>Deinococcales</taxon>
        <taxon>Deinococcaceae</taxon>
        <taxon>Deinococcus</taxon>
    </lineage>
</organism>